<comment type="subcellular location">
    <subcellularLocation>
        <location evidence="2">Membrane</location>
    </subcellularLocation>
</comment>
<dbReference type="Pfam" id="PF02518">
    <property type="entry name" value="HATPase_c"/>
    <property type="match status" value="1"/>
</dbReference>
<dbReference type="PANTHER" id="PTHR45436:SF1">
    <property type="entry name" value="SENSOR PROTEIN QSEC"/>
    <property type="match status" value="1"/>
</dbReference>
<dbReference type="InterPro" id="IPR036097">
    <property type="entry name" value="HisK_dim/P_sf"/>
</dbReference>
<reference evidence="12 13" key="1">
    <citation type="submission" date="2019-08" db="EMBL/GenBank/DDBJ databases">
        <title>Amphibian skin-associated Pigmentiphaga: genome sequence and occurrence across geography and hosts.</title>
        <authorList>
            <person name="Bletz M.C."/>
            <person name="Bunk B."/>
            <person name="Sproeer C."/>
            <person name="Biwer P."/>
            <person name="Reiter S."/>
            <person name="Rabemananjara F.C.E."/>
            <person name="Schulz S."/>
            <person name="Overmann J."/>
            <person name="Vences M."/>
        </authorList>
    </citation>
    <scope>NUCLEOTIDE SEQUENCE [LARGE SCALE GENOMIC DNA]</scope>
    <source>
        <strain evidence="12 13">Mada1488</strain>
    </source>
</reference>
<evidence type="ECO:0000256" key="4">
    <source>
        <dbReference type="ARBA" id="ARBA00022553"/>
    </source>
</evidence>
<evidence type="ECO:0000313" key="13">
    <source>
        <dbReference type="Proteomes" id="UP000325161"/>
    </source>
</evidence>
<dbReference type="Pfam" id="PF08521">
    <property type="entry name" value="2CSK_N"/>
    <property type="match status" value="1"/>
</dbReference>
<dbReference type="Gene3D" id="1.10.287.130">
    <property type="match status" value="1"/>
</dbReference>
<evidence type="ECO:0000256" key="3">
    <source>
        <dbReference type="ARBA" id="ARBA00012438"/>
    </source>
</evidence>
<dbReference type="InterPro" id="IPR005467">
    <property type="entry name" value="His_kinase_dom"/>
</dbReference>
<keyword evidence="7 12" id="KW-0418">Kinase</keyword>
<dbReference type="SUPFAM" id="SSF47384">
    <property type="entry name" value="Homodimeric domain of signal transducing histidine kinase"/>
    <property type="match status" value="1"/>
</dbReference>
<name>A0A5C0B1W5_9BURK</name>
<keyword evidence="8 10" id="KW-1133">Transmembrane helix</keyword>
<protein>
    <recommendedName>
        <fullName evidence="3">histidine kinase</fullName>
        <ecNumber evidence="3">2.7.13.3</ecNumber>
    </recommendedName>
</protein>
<feature type="domain" description="Histidine kinase" evidence="11">
    <location>
        <begin position="253"/>
        <end position="461"/>
    </location>
</feature>
<dbReference type="InterPro" id="IPR036890">
    <property type="entry name" value="HATPase_C_sf"/>
</dbReference>
<dbReference type="SMART" id="SM00387">
    <property type="entry name" value="HATPase_c"/>
    <property type="match status" value="1"/>
</dbReference>
<dbReference type="Proteomes" id="UP000325161">
    <property type="component" value="Chromosome"/>
</dbReference>
<dbReference type="OrthoDB" id="8554694at2"/>
<evidence type="ECO:0000256" key="2">
    <source>
        <dbReference type="ARBA" id="ARBA00004370"/>
    </source>
</evidence>
<evidence type="ECO:0000256" key="8">
    <source>
        <dbReference type="ARBA" id="ARBA00022989"/>
    </source>
</evidence>
<sequence length="471" mass="50962">MHWKRFKPRSLRAQLMALLMPAVVVVAGVELALTRYVALDAANAAYDRSLLGAMRSLNANISFASGGMSIEQPYTLFEFFEMTASGRVYFRLATFNGLVEIGSAGLPLPTGPLYENKPSFYDATYFGETLRVGSLLRRIEDPRAHNVGELMIVQVAENTESREAFTASFIRRAAVRDAILLAAVILALALIARWATARVSRLSNEVKARRPADVAPIDTEGLPTEVSLLVQAINTQMARTHDLLTQQRSFVDDASHQLRTPLATLRAQLDYALLIRDPAKLQDTLQALVKQVDYATRNTNQLLALARSDTAQLHPAPFDMGELLRDVAVSLLPLARSRGIDLGVDADTPVAMVGDAGLLREALSNLADNAIRHAPVGSEVTLSGAKRDHEYALWVVDDGPGLPPAVLARAGERFVPGPQQGSVGLGLAIVHAIAERHHGKLTIAQRTPTGLCMGLAWPEALATDAPVHTSI</sequence>
<evidence type="ECO:0000313" key="12">
    <source>
        <dbReference type="EMBL" id="QEI07936.1"/>
    </source>
</evidence>
<accession>A0A5C0B1W5</accession>
<dbReference type="GO" id="GO:0005886">
    <property type="term" value="C:plasma membrane"/>
    <property type="evidence" value="ECO:0007669"/>
    <property type="project" value="TreeGrafter"/>
</dbReference>
<evidence type="ECO:0000256" key="5">
    <source>
        <dbReference type="ARBA" id="ARBA00022679"/>
    </source>
</evidence>
<organism evidence="12 13">
    <name type="scientific">Pigmentiphaga aceris</name>
    <dbReference type="NCBI Taxonomy" id="1940612"/>
    <lineage>
        <taxon>Bacteria</taxon>
        <taxon>Pseudomonadati</taxon>
        <taxon>Pseudomonadota</taxon>
        <taxon>Betaproteobacteria</taxon>
        <taxon>Burkholderiales</taxon>
        <taxon>Alcaligenaceae</taxon>
        <taxon>Pigmentiphaga</taxon>
    </lineage>
</organism>
<dbReference type="AlphaFoldDB" id="A0A5C0B1W5"/>
<dbReference type="SUPFAM" id="SSF55874">
    <property type="entry name" value="ATPase domain of HSP90 chaperone/DNA topoisomerase II/histidine kinase"/>
    <property type="match status" value="1"/>
</dbReference>
<dbReference type="InterPro" id="IPR003594">
    <property type="entry name" value="HATPase_dom"/>
</dbReference>
<keyword evidence="6 10" id="KW-0812">Transmembrane</keyword>
<evidence type="ECO:0000259" key="11">
    <source>
        <dbReference type="PROSITE" id="PS50109"/>
    </source>
</evidence>
<dbReference type="SMART" id="SM00388">
    <property type="entry name" value="HisKA"/>
    <property type="match status" value="1"/>
</dbReference>
<proteinExistence type="predicted"/>
<dbReference type="RefSeq" id="WP_148816983.1">
    <property type="nucleotide sequence ID" value="NZ_CP043046.1"/>
</dbReference>
<evidence type="ECO:0000256" key="9">
    <source>
        <dbReference type="ARBA" id="ARBA00023136"/>
    </source>
</evidence>
<keyword evidence="5" id="KW-0808">Transferase</keyword>
<evidence type="ECO:0000256" key="7">
    <source>
        <dbReference type="ARBA" id="ARBA00022777"/>
    </source>
</evidence>
<keyword evidence="9 10" id="KW-0472">Membrane</keyword>
<dbReference type="Pfam" id="PF00512">
    <property type="entry name" value="HisKA"/>
    <property type="match status" value="1"/>
</dbReference>
<dbReference type="InterPro" id="IPR004358">
    <property type="entry name" value="Sig_transdc_His_kin-like_C"/>
</dbReference>
<dbReference type="EC" id="2.7.13.3" evidence="3"/>
<keyword evidence="4" id="KW-0597">Phosphoprotein</keyword>
<dbReference type="PROSITE" id="PS50109">
    <property type="entry name" value="HIS_KIN"/>
    <property type="match status" value="1"/>
</dbReference>
<evidence type="ECO:0000256" key="6">
    <source>
        <dbReference type="ARBA" id="ARBA00022692"/>
    </source>
</evidence>
<dbReference type="CDD" id="cd00082">
    <property type="entry name" value="HisKA"/>
    <property type="match status" value="1"/>
</dbReference>
<dbReference type="InterPro" id="IPR013727">
    <property type="entry name" value="2CSK_N"/>
</dbReference>
<dbReference type="KEGG" id="pacr:FXN63_20390"/>
<feature type="transmembrane region" description="Helical" evidence="10">
    <location>
        <begin position="178"/>
        <end position="195"/>
    </location>
</feature>
<evidence type="ECO:0000256" key="1">
    <source>
        <dbReference type="ARBA" id="ARBA00000085"/>
    </source>
</evidence>
<dbReference type="InterPro" id="IPR003661">
    <property type="entry name" value="HisK_dim/P_dom"/>
</dbReference>
<gene>
    <name evidence="12" type="ORF">FXN63_20390</name>
</gene>
<evidence type="ECO:0000256" key="10">
    <source>
        <dbReference type="SAM" id="Phobius"/>
    </source>
</evidence>
<dbReference type="Gene3D" id="3.30.565.10">
    <property type="entry name" value="Histidine kinase-like ATPase, C-terminal domain"/>
    <property type="match status" value="1"/>
</dbReference>
<dbReference type="PRINTS" id="PR00344">
    <property type="entry name" value="BCTRLSENSOR"/>
</dbReference>
<dbReference type="PANTHER" id="PTHR45436">
    <property type="entry name" value="SENSOR HISTIDINE KINASE YKOH"/>
    <property type="match status" value="1"/>
</dbReference>
<comment type="catalytic activity">
    <reaction evidence="1">
        <text>ATP + protein L-histidine = ADP + protein N-phospho-L-histidine.</text>
        <dbReference type="EC" id="2.7.13.3"/>
    </reaction>
</comment>
<dbReference type="InterPro" id="IPR050428">
    <property type="entry name" value="TCS_sensor_his_kinase"/>
</dbReference>
<dbReference type="CDD" id="cd00075">
    <property type="entry name" value="HATPase"/>
    <property type="match status" value="1"/>
</dbReference>
<dbReference type="GO" id="GO:0000155">
    <property type="term" value="F:phosphorelay sensor kinase activity"/>
    <property type="evidence" value="ECO:0007669"/>
    <property type="project" value="InterPro"/>
</dbReference>
<keyword evidence="13" id="KW-1185">Reference proteome</keyword>
<dbReference type="EMBL" id="CP043046">
    <property type="protein sequence ID" value="QEI07936.1"/>
    <property type="molecule type" value="Genomic_DNA"/>
</dbReference>